<dbReference type="InterPro" id="IPR005543">
    <property type="entry name" value="PASTA_dom"/>
</dbReference>
<dbReference type="SMART" id="SM00740">
    <property type="entry name" value="PASTA"/>
    <property type="match status" value="1"/>
</dbReference>
<sequence length="663" mass="71331">MAMPVNMQKRLAWFLTVIMLGLFTLAVRVAWIQFGEGKRLSAKVQDQLQESRVMQSPRGTIYDRNGRELAVSSLNKSLYADPQEVKDADELAGLLAPVLAMPAADLKERLTAEARFVWLKRTLEPEAAKAVSALIKEHQLTGLGFIEESKRYYPNDSLAAQVLGFVGTDDVGLEGIENSLDKVIKGSKRKQVIDTDSYGTPIFQSVFSFLPEKKGRSVCLTIDSNIQYIVERALDAAMAKTGARAGTVVIIQPKTGEILAMASRPTYNPNQFENYGAEALKNRAISIIYEPGSTFKSVIAAAALEEGKVRPDERFIDKGYVEVSGRKIKNWSDESYGSITFTDIIKNSINTGFVQVGLRVGAAKLTNYARAFGFGKATGIELPGEEEGLLFDPKDMRDSDTATMSIGQSIAVTPLQLTTAIAAIANDGVLLKPRILKEYRNEDGTVEETFEPVIVRQVISPETARTLKGLLEKVVSEGGGKLAAVKGYRFAGKTGTAEKLNPNGVGYLAGHYIASFAGFGPVDDPQVAAVVMLDDPLTGMYYGGTIAAPVFSDIMSQVMRVMGIRPEDGSRLLPPAKPEAATTNQAALPAGQGTIPAVPAGQVLIPPLTGKTMREAGDMLHGLGLTFVPVGTGIAVKQSPAPYTTAKPGTEIIVYFESVNTIP</sequence>
<feature type="domain" description="PASTA" evidence="4">
    <location>
        <begin position="601"/>
        <end position="658"/>
    </location>
</feature>
<gene>
    <name evidence="5" type="primary">spoVD_1</name>
    <name evidence="5" type="ORF">SPACI_000770</name>
</gene>
<evidence type="ECO:0000259" key="4">
    <source>
        <dbReference type="PROSITE" id="PS51178"/>
    </source>
</evidence>
<dbReference type="Pfam" id="PF00905">
    <property type="entry name" value="Transpeptidase"/>
    <property type="match status" value="1"/>
</dbReference>
<evidence type="ECO:0000313" key="6">
    <source>
        <dbReference type="Proteomes" id="UP000216052"/>
    </source>
</evidence>
<dbReference type="InterPro" id="IPR050515">
    <property type="entry name" value="Beta-lactam/transpept"/>
</dbReference>
<proteinExistence type="inferred from homology"/>
<dbReference type="Pfam" id="PF03793">
    <property type="entry name" value="PASTA"/>
    <property type="match status" value="1"/>
</dbReference>
<comment type="similarity">
    <text evidence="2">Belongs to the transpeptidase family.</text>
</comment>
<dbReference type="InterPro" id="IPR012338">
    <property type="entry name" value="Beta-lactam/transpept-like"/>
</dbReference>
<evidence type="ECO:0000256" key="1">
    <source>
        <dbReference type="ARBA" id="ARBA00004370"/>
    </source>
</evidence>
<evidence type="ECO:0000256" key="3">
    <source>
        <dbReference type="ARBA" id="ARBA00023136"/>
    </source>
</evidence>
<dbReference type="RefSeq" id="WP_093795413.1">
    <property type="nucleotide sequence ID" value="NZ_CP155571.1"/>
</dbReference>
<dbReference type="InterPro" id="IPR005311">
    <property type="entry name" value="PBP_dimer"/>
</dbReference>
<dbReference type="InterPro" id="IPR036138">
    <property type="entry name" value="PBP_dimer_sf"/>
</dbReference>
<dbReference type="Gene3D" id="3.90.1310.10">
    <property type="entry name" value="Penicillin-binding protein 2a (Domain 2)"/>
    <property type="match status" value="1"/>
</dbReference>
<dbReference type="PANTHER" id="PTHR30627">
    <property type="entry name" value="PEPTIDOGLYCAN D,D-TRANSPEPTIDASE"/>
    <property type="match status" value="1"/>
</dbReference>
<dbReference type="EMBL" id="CP155571">
    <property type="protein sequence ID" value="XFO70090.1"/>
    <property type="molecule type" value="Genomic_DNA"/>
</dbReference>
<evidence type="ECO:0000313" key="5">
    <source>
        <dbReference type="EMBL" id="XFO70090.1"/>
    </source>
</evidence>
<dbReference type="Proteomes" id="UP000216052">
    <property type="component" value="Chromosome"/>
</dbReference>
<dbReference type="SUPFAM" id="SSF54184">
    <property type="entry name" value="Penicillin-binding protein 2x (pbp-2x), c-terminal domain"/>
    <property type="match status" value="1"/>
</dbReference>
<evidence type="ECO:0000256" key="2">
    <source>
        <dbReference type="ARBA" id="ARBA00007171"/>
    </source>
</evidence>
<name>A0ABZ3IWC4_SPOA4</name>
<reference evidence="5" key="1">
    <citation type="submission" date="2024-05" db="EMBL/GenBank/DDBJ databases">
        <title>Isolation and characterization of Sporomusa carbonis sp. nov., a carboxydotrophic hydrogenogen in the genus of Sporomusa isolated from a charcoal burning pile.</title>
        <authorList>
            <person name="Boeer T."/>
            <person name="Rosenbaum F."/>
            <person name="Eysell L."/>
            <person name="Mueller V."/>
            <person name="Daniel R."/>
            <person name="Poehlein A."/>
        </authorList>
    </citation>
    <scope>NUCLEOTIDE SEQUENCE [LARGE SCALE GENOMIC DNA]</scope>
    <source>
        <strain evidence="5">DSM 3132</strain>
    </source>
</reference>
<dbReference type="Gene3D" id="3.40.710.10">
    <property type="entry name" value="DD-peptidase/beta-lactamase superfamily"/>
    <property type="match status" value="1"/>
</dbReference>
<dbReference type="CDD" id="cd06575">
    <property type="entry name" value="PASTA_Pbp2x-like_2"/>
    <property type="match status" value="1"/>
</dbReference>
<dbReference type="InterPro" id="IPR001460">
    <property type="entry name" value="PCN-bd_Tpept"/>
</dbReference>
<dbReference type="PROSITE" id="PS51178">
    <property type="entry name" value="PASTA"/>
    <property type="match status" value="1"/>
</dbReference>
<dbReference type="Gene3D" id="1.10.150.770">
    <property type="match status" value="1"/>
</dbReference>
<keyword evidence="6" id="KW-1185">Reference proteome</keyword>
<dbReference type="SUPFAM" id="SSF56519">
    <property type="entry name" value="Penicillin binding protein dimerisation domain"/>
    <property type="match status" value="1"/>
</dbReference>
<dbReference type="Gene3D" id="3.30.450.330">
    <property type="match status" value="1"/>
</dbReference>
<accession>A0ABZ3IWC4</accession>
<organism evidence="5 6">
    <name type="scientific">Sporomusa acidovorans (strain ATCC 49682 / DSM 3132 / Mol)</name>
    <dbReference type="NCBI Taxonomy" id="1123286"/>
    <lineage>
        <taxon>Bacteria</taxon>
        <taxon>Bacillati</taxon>
        <taxon>Bacillota</taxon>
        <taxon>Negativicutes</taxon>
        <taxon>Selenomonadales</taxon>
        <taxon>Sporomusaceae</taxon>
        <taxon>Sporomusa</taxon>
    </lineage>
</organism>
<keyword evidence="3" id="KW-0472">Membrane</keyword>
<dbReference type="SUPFAM" id="SSF56601">
    <property type="entry name" value="beta-lactamase/transpeptidase-like"/>
    <property type="match status" value="1"/>
</dbReference>
<comment type="subcellular location">
    <subcellularLocation>
        <location evidence="1">Membrane</location>
    </subcellularLocation>
</comment>
<protein>
    <submittedName>
        <fullName evidence="5">Stage V sporulation protein D</fullName>
    </submittedName>
</protein>
<dbReference type="PANTHER" id="PTHR30627:SF1">
    <property type="entry name" value="PEPTIDOGLYCAN D,D-TRANSPEPTIDASE FTSI"/>
    <property type="match status" value="1"/>
</dbReference>
<dbReference type="Pfam" id="PF03717">
    <property type="entry name" value="PBP_dimer"/>
    <property type="match status" value="1"/>
</dbReference>